<dbReference type="InterPro" id="IPR009056">
    <property type="entry name" value="Cyt_c-like_dom"/>
</dbReference>
<evidence type="ECO:0000313" key="9">
    <source>
        <dbReference type="EMBL" id="CAA6824641.1"/>
    </source>
</evidence>
<evidence type="ECO:0000256" key="3">
    <source>
        <dbReference type="ARBA" id="ARBA00022723"/>
    </source>
</evidence>
<evidence type="ECO:0000256" key="6">
    <source>
        <dbReference type="PROSITE-ProRule" id="PRU00433"/>
    </source>
</evidence>
<reference evidence="9" key="1">
    <citation type="submission" date="2020-01" db="EMBL/GenBank/DDBJ databases">
        <authorList>
            <person name="Meier V. D."/>
            <person name="Meier V D."/>
        </authorList>
    </citation>
    <scope>NUCLEOTIDE SEQUENCE</scope>
    <source>
        <strain evidence="9">HLG_WM_MAG_08</strain>
    </source>
</reference>
<dbReference type="PANTHER" id="PTHR33751:SF9">
    <property type="entry name" value="CYTOCHROME C4"/>
    <property type="match status" value="1"/>
</dbReference>
<evidence type="ECO:0000256" key="7">
    <source>
        <dbReference type="SAM" id="SignalP"/>
    </source>
</evidence>
<dbReference type="PROSITE" id="PS51007">
    <property type="entry name" value="CYTC"/>
    <property type="match status" value="1"/>
</dbReference>
<dbReference type="PANTHER" id="PTHR33751">
    <property type="entry name" value="CBB3-TYPE CYTOCHROME C OXIDASE SUBUNIT FIXP"/>
    <property type="match status" value="1"/>
</dbReference>
<keyword evidence="2 6" id="KW-0349">Heme</keyword>
<dbReference type="SUPFAM" id="SSF46626">
    <property type="entry name" value="Cytochrome c"/>
    <property type="match status" value="1"/>
</dbReference>
<sequence length="110" mass="11673">MKTIMYTLPFALMLTAGSAFSAELNGAKLYLDKTCASCHGAEGNKPIADNYPKLGGQSAKYILERLKAYKAGEIKGGQAAIMTPMASMLNEEEMEAVANYLAEVTCTPAG</sequence>
<feature type="domain" description="Cytochrome c" evidence="8">
    <location>
        <begin position="21"/>
        <end position="105"/>
    </location>
</feature>
<name>A0A6S6TPC1_9GAMM</name>
<evidence type="ECO:0000256" key="5">
    <source>
        <dbReference type="ARBA" id="ARBA00023004"/>
    </source>
</evidence>
<dbReference type="InterPro" id="IPR008168">
    <property type="entry name" value="Cyt_C_IC"/>
</dbReference>
<dbReference type="GO" id="GO:0005506">
    <property type="term" value="F:iron ion binding"/>
    <property type="evidence" value="ECO:0007669"/>
    <property type="project" value="InterPro"/>
</dbReference>
<protein>
    <submittedName>
        <fullName evidence="9">Cytochrome C</fullName>
    </submittedName>
</protein>
<dbReference type="EMBL" id="CACVAV010000387">
    <property type="protein sequence ID" value="CAA6824641.1"/>
    <property type="molecule type" value="Genomic_DNA"/>
</dbReference>
<keyword evidence="5 6" id="KW-0408">Iron</keyword>
<accession>A0A6S6TPC1</accession>
<evidence type="ECO:0000256" key="4">
    <source>
        <dbReference type="ARBA" id="ARBA00022982"/>
    </source>
</evidence>
<feature type="chain" id="PRO_5027849437" evidence="7">
    <location>
        <begin position="22"/>
        <end position="110"/>
    </location>
</feature>
<organism evidence="9">
    <name type="scientific">uncultured Thiotrichaceae bacterium</name>
    <dbReference type="NCBI Taxonomy" id="298394"/>
    <lineage>
        <taxon>Bacteria</taxon>
        <taxon>Pseudomonadati</taxon>
        <taxon>Pseudomonadota</taxon>
        <taxon>Gammaproteobacteria</taxon>
        <taxon>Thiotrichales</taxon>
        <taxon>Thiotrichaceae</taxon>
        <taxon>environmental samples</taxon>
    </lineage>
</organism>
<evidence type="ECO:0000256" key="1">
    <source>
        <dbReference type="ARBA" id="ARBA00022448"/>
    </source>
</evidence>
<dbReference type="GO" id="GO:0009055">
    <property type="term" value="F:electron transfer activity"/>
    <property type="evidence" value="ECO:0007669"/>
    <property type="project" value="InterPro"/>
</dbReference>
<keyword evidence="4" id="KW-0249">Electron transport</keyword>
<dbReference type="InterPro" id="IPR050597">
    <property type="entry name" value="Cytochrome_c_Oxidase_Subunit"/>
</dbReference>
<dbReference type="GO" id="GO:0020037">
    <property type="term" value="F:heme binding"/>
    <property type="evidence" value="ECO:0007669"/>
    <property type="project" value="InterPro"/>
</dbReference>
<dbReference type="PRINTS" id="PR00605">
    <property type="entry name" value="CYTCHROMECIC"/>
</dbReference>
<dbReference type="Pfam" id="PF00034">
    <property type="entry name" value="Cytochrom_C"/>
    <property type="match status" value="1"/>
</dbReference>
<keyword evidence="1" id="KW-0813">Transport</keyword>
<dbReference type="AlphaFoldDB" id="A0A6S6TPC1"/>
<feature type="signal peptide" evidence="7">
    <location>
        <begin position="1"/>
        <end position="21"/>
    </location>
</feature>
<proteinExistence type="predicted"/>
<evidence type="ECO:0000256" key="2">
    <source>
        <dbReference type="ARBA" id="ARBA00022617"/>
    </source>
</evidence>
<evidence type="ECO:0000259" key="8">
    <source>
        <dbReference type="PROSITE" id="PS51007"/>
    </source>
</evidence>
<keyword evidence="3 6" id="KW-0479">Metal-binding</keyword>
<gene>
    <name evidence="9" type="ORF">HELGO_WM24889</name>
</gene>
<dbReference type="Gene3D" id="1.10.760.10">
    <property type="entry name" value="Cytochrome c-like domain"/>
    <property type="match status" value="1"/>
</dbReference>
<keyword evidence="7" id="KW-0732">Signal</keyword>
<dbReference type="InterPro" id="IPR036909">
    <property type="entry name" value="Cyt_c-like_dom_sf"/>
</dbReference>